<sequence length="163" mass="19079">MAYHRPRHLHLRRIYLHHAHKLRQTKVIKSVPLLHKKEIVDVSIRQFCSAAKARFEKCSNFDSKRQFLLEHIEKVVYQKYKVMIRGSVPIKLRTYADPDQTSEASKIPFRIEGAVDVYMLHRGPRIKHEIDGRLKAWGCGGREKLSPEAMKIIRSKDLSLATR</sequence>
<dbReference type="EMBL" id="MHQL01000009">
    <property type="protein sequence ID" value="OHA03771.1"/>
    <property type="molecule type" value="Genomic_DNA"/>
</dbReference>
<proteinExistence type="predicted"/>
<evidence type="ECO:0000313" key="1">
    <source>
        <dbReference type="EMBL" id="OHA03771.1"/>
    </source>
</evidence>
<evidence type="ECO:0000313" key="2">
    <source>
        <dbReference type="Proteomes" id="UP000177811"/>
    </source>
</evidence>
<organism evidence="1 2">
    <name type="scientific">Candidatus Sungbacteria bacterium RIFCSPHIGHO2_02_FULL_51_29</name>
    <dbReference type="NCBI Taxonomy" id="1802273"/>
    <lineage>
        <taxon>Bacteria</taxon>
        <taxon>Candidatus Sungiibacteriota</taxon>
    </lineage>
</organism>
<dbReference type="Proteomes" id="UP000177811">
    <property type="component" value="Unassembled WGS sequence"/>
</dbReference>
<dbReference type="AlphaFoldDB" id="A0A1G2KZ50"/>
<protein>
    <submittedName>
        <fullName evidence="1">Uncharacterized protein</fullName>
    </submittedName>
</protein>
<accession>A0A1G2KZ50</accession>
<name>A0A1G2KZ50_9BACT</name>
<reference evidence="1 2" key="1">
    <citation type="journal article" date="2016" name="Nat. Commun.">
        <title>Thousands of microbial genomes shed light on interconnected biogeochemical processes in an aquifer system.</title>
        <authorList>
            <person name="Anantharaman K."/>
            <person name="Brown C.T."/>
            <person name="Hug L.A."/>
            <person name="Sharon I."/>
            <person name="Castelle C.J."/>
            <person name="Probst A.J."/>
            <person name="Thomas B.C."/>
            <person name="Singh A."/>
            <person name="Wilkins M.J."/>
            <person name="Karaoz U."/>
            <person name="Brodie E.L."/>
            <person name="Williams K.H."/>
            <person name="Hubbard S.S."/>
            <person name="Banfield J.F."/>
        </authorList>
    </citation>
    <scope>NUCLEOTIDE SEQUENCE [LARGE SCALE GENOMIC DNA]</scope>
</reference>
<gene>
    <name evidence="1" type="ORF">A3C16_03360</name>
</gene>
<comment type="caution">
    <text evidence="1">The sequence shown here is derived from an EMBL/GenBank/DDBJ whole genome shotgun (WGS) entry which is preliminary data.</text>
</comment>